<accession>A0A1H6Y1G2</accession>
<evidence type="ECO:0000313" key="7">
    <source>
        <dbReference type="Proteomes" id="UP000183077"/>
    </source>
</evidence>
<feature type="transmembrane region" description="Helical" evidence="4">
    <location>
        <begin position="384"/>
        <end position="402"/>
    </location>
</feature>
<evidence type="ECO:0000259" key="5">
    <source>
        <dbReference type="PROSITE" id="PS50850"/>
    </source>
</evidence>
<evidence type="ECO:0000256" key="2">
    <source>
        <dbReference type="ARBA" id="ARBA00022989"/>
    </source>
</evidence>
<dbReference type="Proteomes" id="UP000183077">
    <property type="component" value="Unassembled WGS sequence"/>
</dbReference>
<organism evidence="6 7">
    <name type="scientific">Myroides marinus</name>
    <dbReference type="NCBI Taxonomy" id="703342"/>
    <lineage>
        <taxon>Bacteria</taxon>
        <taxon>Pseudomonadati</taxon>
        <taxon>Bacteroidota</taxon>
        <taxon>Flavobacteriia</taxon>
        <taxon>Flavobacteriales</taxon>
        <taxon>Flavobacteriaceae</taxon>
        <taxon>Myroides</taxon>
    </lineage>
</organism>
<gene>
    <name evidence="6" type="ORF">SAMN04488018_1257</name>
</gene>
<dbReference type="Gene3D" id="1.20.1250.20">
    <property type="entry name" value="MFS general substrate transporter like domains"/>
    <property type="match status" value="1"/>
</dbReference>
<dbReference type="AlphaFoldDB" id="A0A1H6Y1G2"/>
<feature type="transmembrane region" description="Helical" evidence="4">
    <location>
        <begin position="28"/>
        <end position="45"/>
    </location>
</feature>
<sequence length="405" mass="45048">MKSNLEVNYKEQTQIENNASQPKLTPSLLWLMTISTGIVVGNNYYNQPLLGLMAKDFFVSEAKISIIAMFTQIGFALGLLFIVPLADMLHRKRLILGIFLTIILSLFAMVLATSLPQLYLASFMVGFSSIIPQMFVPLTAELATDQKRSSAIGTVMSGLLLGILLSRVMAGFIGEIWGWKTVYYIAILSMFVLMFLLWVRLPNIKPNFKGSYLQLMKSLLHLTYTQPVLRLAALRGALGFAGFNALWITLVFHLQNPPFNAGASIAGGFGVIGAVGALAASSVSRLQKRFSLNCIIQYSIYLLIISWIIFFFTGYTYIGLIIGVILIDLGLQAMHISNQSTFFALNIKATNRLNTVYMFSYFIGGSLGTYLASIAWRYYQWEGVVFTGLFCSVLLLILHSLYTKK</sequence>
<feature type="transmembrane region" description="Helical" evidence="4">
    <location>
        <begin position="182"/>
        <end position="199"/>
    </location>
</feature>
<feature type="transmembrane region" description="Helical" evidence="4">
    <location>
        <begin position="118"/>
        <end position="138"/>
    </location>
</feature>
<dbReference type="CDD" id="cd17324">
    <property type="entry name" value="MFS_NepI_like"/>
    <property type="match status" value="1"/>
</dbReference>
<feature type="transmembrane region" description="Helical" evidence="4">
    <location>
        <begin position="292"/>
        <end position="311"/>
    </location>
</feature>
<reference evidence="6 7" key="1">
    <citation type="submission" date="2016-10" db="EMBL/GenBank/DDBJ databases">
        <authorList>
            <person name="de Groot N.N."/>
        </authorList>
    </citation>
    <scope>NUCLEOTIDE SEQUENCE [LARGE SCALE GENOMIC DNA]</scope>
    <source>
        <strain evidence="6 7">DSM 23048</strain>
    </source>
</reference>
<evidence type="ECO:0000256" key="4">
    <source>
        <dbReference type="SAM" id="Phobius"/>
    </source>
</evidence>
<name>A0A1H6Y1G2_9FLAO</name>
<dbReference type="PANTHER" id="PTHR42910:SF1">
    <property type="entry name" value="MAJOR FACILITATOR SUPERFAMILY (MFS) PROFILE DOMAIN-CONTAINING PROTEIN"/>
    <property type="match status" value="1"/>
</dbReference>
<feature type="transmembrane region" description="Helical" evidence="4">
    <location>
        <begin position="259"/>
        <end position="280"/>
    </location>
</feature>
<dbReference type="InterPro" id="IPR020846">
    <property type="entry name" value="MFS_dom"/>
</dbReference>
<feature type="transmembrane region" description="Helical" evidence="4">
    <location>
        <begin position="317"/>
        <end position="336"/>
    </location>
</feature>
<proteinExistence type="predicted"/>
<dbReference type="GO" id="GO:0022857">
    <property type="term" value="F:transmembrane transporter activity"/>
    <property type="evidence" value="ECO:0007669"/>
    <property type="project" value="InterPro"/>
</dbReference>
<keyword evidence="1 4" id="KW-0812">Transmembrane</keyword>
<feature type="transmembrane region" description="Helical" evidence="4">
    <location>
        <begin position="150"/>
        <end position="170"/>
    </location>
</feature>
<dbReference type="GeneID" id="82258497"/>
<dbReference type="SUPFAM" id="SSF103473">
    <property type="entry name" value="MFS general substrate transporter"/>
    <property type="match status" value="1"/>
</dbReference>
<dbReference type="EMBL" id="FNYS01000025">
    <property type="protein sequence ID" value="SEJ32857.1"/>
    <property type="molecule type" value="Genomic_DNA"/>
</dbReference>
<dbReference type="Pfam" id="PF07690">
    <property type="entry name" value="MFS_1"/>
    <property type="match status" value="1"/>
</dbReference>
<evidence type="ECO:0000313" key="6">
    <source>
        <dbReference type="EMBL" id="SEJ32857.1"/>
    </source>
</evidence>
<evidence type="ECO:0000256" key="1">
    <source>
        <dbReference type="ARBA" id="ARBA00022692"/>
    </source>
</evidence>
<feature type="transmembrane region" description="Helical" evidence="4">
    <location>
        <begin position="356"/>
        <end position="378"/>
    </location>
</feature>
<keyword evidence="2 4" id="KW-1133">Transmembrane helix</keyword>
<feature type="transmembrane region" description="Helical" evidence="4">
    <location>
        <begin position="232"/>
        <end position="253"/>
    </location>
</feature>
<evidence type="ECO:0000256" key="3">
    <source>
        <dbReference type="ARBA" id="ARBA00023136"/>
    </source>
</evidence>
<dbReference type="InterPro" id="IPR036259">
    <property type="entry name" value="MFS_trans_sf"/>
</dbReference>
<dbReference type="PANTHER" id="PTHR42910">
    <property type="entry name" value="TRANSPORTER SCO4007-RELATED"/>
    <property type="match status" value="1"/>
</dbReference>
<keyword evidence="3 4" id="KW-0472">Membrane</keyword>
<dbReference type="InterPro" id="IPR011701">
    <property type="entry name" value="MFS"/>
</dbReference>
<protein>
    <submittedName>
        <fullName evidence="6">Predicted arabinose efflux permease, MFS family</fullName>
    </submittedName>
</protein>
<dbReference type="PROSITE" id="PS50850">
    <property type="entry name" value="MFS"/>
    <property type="match status" value="1"/>
</dbReference>
<feature type="domain" description="Major facilitator superfamily (MFS) profile" evidence="5">
    <location>
        <begin position="28"/>
        <end position="405"/>
    </location>
</feature>
<dbReference type="RefSeq" id="WP_074747769.1">
    <property type="nucleotide sequence ID" value="NZ_FNYS01000025.1"/>
</dbReference>
<feature type="transmembrane region" description="Helical" evidence="4">
    <location>
        <begin position="93"/>
        <end position="112"/>
    </location>
</feature>
<feature type="transmembrane region" description="Helical" evidence="4">
    <location>
        <begin position="65"/>
        <end position="86"/>
    </location>
</feature>